<reference evidence="2" key="1">
    <citation type="submission" date="2021-02" db="EMBL/GenBank/DDBJ databases">
        <authorList>
            <person name="Nowell W R."/>
        </authorList>
    </citation>
    <scope>NUCLEOTIDE SEQUENCE</scope>
</reference>
<protein>
    <submittedName>
        <fullName evidence="2">Uncharacterized protein</fullName>
    </submittedName>
</protein>
<evidence type="ECO:0000313" key="2">
    <source>
        <dbReference type="EMBL" id="CAF4389030.1"/>
    </source>
</evidence>
<feature type="compositionally biased region" description="Basic and acidic residues" evidence="1">
    <location>
        <begin position="94"/>
        <end position="108"/>
    </location>
</feature>
<feature type="non-terminal residue" evidence="2">
    <location>
        <position position="144"/>
    </location>
</feature>
<feature type="region of interest" description="Disordered" evidence="1">
    <location>
        <begin position="56"/>
        <end position="112"/>
    </location>
</feature>
<evidence type="ECO:0000256" key="1">
    <source>
        <dbReference type="SAM" id="MobiDB-lite"/>
    </source>
</evidence>
<organism evidence="2 3">
    <name type="scientific">Rotaria sordida</name>
    <dbReference type="NCBI Taxonomy" id="392033"/>
    <lineage>
        <taxon>Eukaryota</taxon>
        <taxon>Metazoa</taxon>
        <taxon>Spiralia</taxon>
        <taxon>Gnathifera</taxon>
        <taxon>Rotifera</taxon>
        <taxon>Eurotatoria</taxon>
        <taxon>Bdelloidea</taxon>
        <taxon>Philodinida</taxon>
        <taxon>Philodinidae</taxon>
        <taxon>Rotaria</taxon>
    </lineage>
</organism>
<proteinExistence type="predicted"/>
<gene>
    <name evidence="2" type="ORF">JBS370_LOCUS43092</name>
</gene>
<dbReference type="EMBL" id="CAJOBD010063004">
    <property type="protein sequence ID" value="CAF4389030.1"/>
    <property type="molecule type" value="Genomic_DNA"/>
</dbReference>
<name>A0A820NHX0_9BILA</name>
<sequence>VPLPLVTAVTDHLPTVDHIVQPTIQTELQVQKTPIDSITEMTDLVTTKISPDVATIQQPFRKPTDLKQEVQPQIEESPLIKNVEETTTESHPPSVEDKEKEHEAERVSSEALTEAVREILATPLTVHLPTADRTPRQIIETEEV</sequence>
<dbReference type="AlphaFoldDB" id="A0A820NHX0"/>
<comment type="caution">
    <text evidence="2">The sequence shown here is derived from an EMBL/GenBank/DDBJ whole genome shotgun (WGS) entry which is preliminary data.</text>
</comment>
<feature type="non-terminal residue" evidence="2">
    <location>
        <position position="1"/>
    </location>
</feature>
<accession>A0A820NHX0</accession>
<evidence type="ECO:0000313" key="3">
    <source>
        <dbReference type="Proteomes" id="UP000663836"/>
    </source>
</evidence>
<dbReference type="Proteomes" id="UP000663836">
    <property type="component" value="Unassembled WGS sequence"/>
</dbReference>